<dbReference type="OrthoDB" id="5984795at2759"/>
<dbReference type="CDD" id="cd05819">
    <property type="entry name" value="NHL"/>
    <property type="match status" value="1"/>
</dbReference>
<evidence type="ECO:0000313" key="4">
    <source>
        <dbReference type="EMBL" id="PFX31707.1"/>
    </source>
</evidence>
<dbReference type="InterPro" id="IPR001584">
    <property type="entry name" value="Integrase_cat-core"/>
</dbReference>
<feature type="domain" description="Integrase catalytic" evidence="3">
    <location>
        <begin position="236"/>
        <end position="401"/>
    </location>
</feature>
<dbReference type="Pfam" id="PF00665">
    <property type="entry name" value="rve"/>
    <property type="match status" value="1"/>
</dbReference>
<feature type="repeat" description="NHL" evidence="2">
    <location>
        <begin position="587"/>
        <end position="629"/>
    </location>
</feature>
<dbReference type="PANTHER" id="PTHR37984:SF7">
    <property type="entry name" value="INTEGRASE CATALYTIC DOMAIN-CONTAINING PROTEIN"/>
    <property type="match status" value="1"/>
</dbReference>
<dbReference type="AlphaFoldDB" id="A0A2B4ST98"/>
<dbReference type="InterPro" id="IPR012337">
    <property type="entry name" value="RNaseH-like_sf"/>
</dbReference>
<name>A0A2B4ST98_STYPI</name>
<comment type="caution">
    <text evidence="4">The sequence shown here is derived from an EMBL/GenBank/DDBJ whole genome shotgun (WGS) entry which is preliminary data.</text>
</comment>
<reference evidence="5" key="1">
    <citation type="journal article" date="2017" name="bioRxiv">
        <title>Comparative analysis of the genomes of Stylophora pistillata and Acropora digitifera provides evidence for extensive differences between species of corals.</title>
        <authorList>
            <person name="Voolstra C.R."/>
            <person name="Li Y."/>
            <person name="Liew Y.J."/>
            <person name="Baumgarten S."/>
            <person name="Zoccola D."/>
            <person name="Flot J.-F."/>
            <person name="Tambutte S."/>
            <person name="Allemand D."/>
            <person name="Aranda M."/>
        </authorList>
    </citation>
    <scope>NUCLEOTIDE SEQUENCE [LARGE SCALE GENOMIC DNA]</scope>
</reference>
<dbReference type="GO" id="GO:0003676">
    <property type="term" value="F:nucleic acid binding"/>
    <property type="evidence" value="ECO:0007669"/>
    <property type="project" value="InterPro"/>
</dbReference>
<dbReference type="Gene3D" id="3.30.420.10">
    <property type="entry name" value="Ribonuclease H-like superfamily/Ribonuclease H"/>
    <property type="match status" value="1"/>
</dbReference>
<evidence type="ECO:0000256" key="1">
    <source>
        <dbReference type="ARBA" id="ARBA00022737"/>
    </source>
</evidence>
<evidence type="ECO:0000256" key="2">
    <source>
        <dbReference type="PROSITE-ProRule" id="PRU00504"/>
    </source>
</evidence>
<proteinExistence type="predicted"/>
<dbReference type="Pfam" id="PF17921">
    <property type="entry name" value="Integrase_H2C2"/>
    <property type="match status" value="1"/>
</dbReference>
<dbReference type="InterPro" id="IPR011042">
    <property type="entry name" value="6-blade_b-propeller_TolB-like"/>
</dbReference>
<dbReference type="GO" id="GO:0015074">
    <property type="term" value="P:DNA integration"/>
    <property type="evidence" value="ECO:0007669"/>
    <property type="project" value="InterPro"/>
</dbReference>
<dbReference type="InterPro" id="IPR050951">
    <property type="entry name" value="Retrovirus_Pol_polyprotein"/>
</dbReference>
<dbReference type="FunFam" id="1.10.340.70:FF:000004">
    <property type="entry name" value="Retrovirus-related Pol polyprotein from transposon 297-like Protein"/>
    <property type="match status" value="1"/>
</dbReference>
<dbReference type="PROSITE" id="PS50994">
    <property type="entry name" value="INTEGRASE"/>
    <property type="match status" value="1"/>
</dbReference>
<dbReference type="InterPro" id="IPR036397">
    <property type="entry name" value="RNaseH_sf"/>
</dbReference>
<dbReference type="SUPFAM" id="SSF63829">
    <property type="entry name" value="Calcium-dependent phosphotriesterase"/>
    <property type="match status" value="1"/>
</dbReference>
<dbReference type="Gene3D" id="1.10.340.70">
    <property type="match status" value="1"/>
</dbReference>
<accession>A0A2B4ST98</accession>
<evidence type="ECO:0000313" key="5">
    <source>
        <dbReference type="Proteomes" id="UP000225706"/>
    </source>
</evidence>
<dbReference type="EMBL" id="LSMT01000032">
    <property type="protein sequence ID" value="PFX31707.1"/>
    <property type="molecule type" value="Genomic_DNA"/>
</dbReference>
<dbReference type="SUPFAM" id="SSF53098">
    <property type="entry name" value="Ribonuclease H-like"/>
    <property type="match status" value="1"/>
</dbReference>
<dbReference type="PROSITE" id="PS51125">
    <property type="entry name" value="NHL"/>
    <property type="match status" value="1"/>
</dbReference>
<keyword evidence="1" id="KW-0677">Repeat</keyword>
<keyword evidence="5" id="KW-1185">Reference proteome</keyword>
<dbReference type="Proteomes" id="UP000225706">
    <property type="component" value="Unassembled WGS sequence"/>
</dbReference>
<evidence type="ECO:0000259" key="3">
    <source>
        <dbReference type="PROSITE" id="PS50994"/>
    </source>
</evidence>
<dbReference type="InterPro" id="IPR001258">
    <property type="entry name" value="NHL_repeat"/>
</dbReference>
<organism evidence="4 5">
    <name type="scientific">Stylophora pistillata</name>
    <name type="common">Smooth cauliflower coral</name>
    <dbReference type="NCBI Taxonomy" id="50429"/>
    <lineage>
        <taxon>Eukaryota</taxon>
        <taxon>Metazoa</taxon>
        <taxon>Cnidaria</taxon>
        <taxon>Anthozoa</taxon>
        <taxon>Hexacorallia</taxon>
        <taxon>Scleractinia</taxon>
        <taxon>Astrocoeniina</taxon>
        <taxon>Pocilloporidae</taxon>
        <taxon>Stylophora</taxon>
    </lineage>
</organism>
<gene>
    <name evidence="4" type="primary">K02A2.6</name>
    <name evidence="4" type="ORF">AWC38_SpisGene3458</name>
</gene>
<dbReference type="Gene3D" id="2.120.10.30">
    <property type="entry name" value="TolB, C-terminal domain"/>
    <property type="match status" value="1"/>
</dbReference>
<dbReference type="FunFam" id="3.30.420.10:FF:000063">
    <property type="entry name" value="Retrovirus-related Pol polyprotein from transposon 297-like Protein"/>
    <property type="match status" value="1"/>
</dbReference>
<dbReference type="InterPro" id="IPR041588">
    <property type="entry name" value="Integrase_H2C2"/>
</dbReference>
<protein>
    <submittedName>
        <fullName evidence="4">Uncharacterized protein K02A2.6</fullName>
    </submittedName>
</protein>
<dbReference type="PANTHER" id="PTHR37984">
    <property type="entry name" value="PROTEIN CBG26694"/>
    <property type="match status" value="1"/>
</dbReference>
<sequence length="786" mass="88262">MKAASIPNDQRYLTWSPTIDKRATVQTDHKPLVSVWKKSIVCNSPRLQRLLLRLSQYDVNIEYLKGKDNVVADALSRVSPQPTPKEGEDEEDFIPVHMLTEEIPADSTRVGDFRRATAEDTISGLLMQVVANGWPELKKDCHPLLLDYWSYREEFSAENGLLFKDHRLIVPEKLRSRVLQTIREGHFGFEKMQLRAREAVFWPGITSDLLQTAQGCEVCQTFSRSQQREKMLPHEVPQGPWEKLAIDFFEFQSTTYLLIADYYSRFPVIRKVRSTNANTTTEILKQVFSEYGVPQTVMTDNGPPFSSKEFAAFANQYRLDYITSSPRYPQSNGFIERMVQTVKQCMKKCAAAGHDPNLAMLVYRATPLTTSIPSPAELLNGRKYRASLPTKSPIQNPHYQVVREQMVKDKNKVCEHYNKTVRDLPSLPQNQRVYVQVHPQYNQWTPATITKTPVASQPRSYRVETTKGAHCFVGPQQVPLPDTFINPSFQVAHYLWQGQTSQVIKELDKVHKPSYILATPQHTLYISSFLLDQVLYVADTRQIGSPAVTFTQGHGLDGPWGMVADDTYLYVASFTTDQIHKYDLTTRSFVGAFGNETYLDCPEGMAIGPNNTIYVASFLNDRVVKFSLPDGNFLGVVADKSHGLKGPEDVAFLEDGTLLICSHYSDSVLKFNSSSGEQLGVFARVEKPVGLTVGSDGNVYVTSYLSNSILQFDGQTGNFIDVYAAGGGLEGPSSVSFADLRTLYAASYDSDRVVLYNSTTGLTYTLPGKRNEHPGVGSFRNATLDR</sequence>